<protein>
    <submittedName>
        <fullName evidence="13">TonB-dependent receptor</fullName>
    </submittedName>
</protein>
<evidence type="ECO:0000256" key="5">
    <source>
        <dbReference type="ARBA" id="ARBA00023077"/>
    </source>
</evidence>
<name>A0ABT5L8V1_9ALTE</name>
<dbReference type="Proteomes" id="UP001218788">
    <property type="component" value="Unassembled WGS sequence"/>
</dbReference>
<evidence type="ECO:0000259" key="11">
    <source>
        <dbReference type="Pfam" id="PF00593"/>
    </source>
</evidence>
<keyword evidence="13" id="KW-0675">Receptor</keyword>
<dbReference type="PANTHER" id="PTHR47234">
    <property type="match status" value="1"/>
</dbReference>
<comment type="similarity">
    <text evidence="8 9">Belongs to the TonB-dependent receptor family.</text>
</comment>
<dbReference type="Gene3D" id="2.40.170.20">
    <property type="entry name" value="TonB-dependent receptor, beta-barrel domain"/>
    <property type="match status" value="1"/>
</dbReference>
<dbReference type="Pfam" id="PF07715">
    <property type="entry name" value="Plug"/>
    <property type="match status" value="1"/>
</dbReference>
<dbReference type="SUPFAM" id="SSF56935">
    <property type="entry name" value="Porins"/>
    <property type="match status" value="1"/>
</dbReference>
<dbReference type="InterPro" id="IPR037066">
    <property type="entry name" value="Plug_dom_sf"/>
</dbReference>
<dbReference type="Gene3D" id="2.170.130.10">
    <property type="entry name" value="TonB-dependent receptor, plug domain"/>
    <property type="match status" value="1"/>
</dbReference>
<dbReference type="Pfam" id="PF00593">
    <property type="entry name" value="TonB_dep_Rec_b-barrel"/>
    <property type="match status" value="1"/>
</dbReference>
<evidence type="ECO:0000313" key="14">
    <source>
        <dbReference type="Proteomes" id="UP001218788"/>
    </source>
</evidence>
<evidence type="ECO:0000256" key="4">
    <source>
        <dbReference type="ARBA" id="ARBA00022692"/>
    </source>
</evidence>
<keyword evidence="2 8" id="KW-0813">Transport</keyword>
<keyword evidence="6 8" id="KW-0472">Membrane</keyword>
<reference evidence="13 14" key="1">
    <citation type="submission" date="2022-10" db="EMBL/GenBank/DDBJ databases">
        <title>Alteromonas sp. chi3 Genome sequencing.</title>
        <authorList>
            <person name="Park S."/>
        </authorList>
    </citation>
    <scope>NUCLEOTIDE SEQUENCE [LARGE SCALE GENOMIC DNA]</scope>
    <source>
        <strain evidence="14">chi3</strain>
    </source>
</reference>
<evidence type="ECO:0000256" key="1">
    <source>
        <dbReference type="ARBA" id="ARBA00004571"/>
    </source>
</evidence>
<sequence length="869" mass="95264">MPLHKLSLAVLAGLSVSISASAIAQSSQTEDEEEYEVIAVTGTLIEGVNPVGSNVIGLNQEKIIEQGVTSATDLLRRIPQMADFNSVPENTLSSSIPFEPPQIRGIGGLSGMATLVMLNGSRLVPVGPNNWVDSSMIPASLLERVEVIPDGGSSIYGSDAVAGVINFIPKSDMDGGEISVQYGVGHGDYDSLDVSGGFGTSWDKGNLVTAFSYGDRSPMFGKDQSYIKDNLTDVGGADYRSTSCSPGNILLNNTLYGLPGLDTSAPNYCSTYDDQSYYPEEERYSIFANVNQELSDRLTLDVLAYYSRRDTTDYDPADIRGSATITSDNPYFVAVGDETSNTVSFSYADVWGKAGENPSMYDQWQVTSSLAYQMTDSWKLKGTLNYGKSSWYYHDYKINADAQLAALSANTIENALNPYDISQTSASVLSGIRNWRDDTSTNQDIAEVKLIANGELFETAGGMMRAAVGTEFREESYFRSTKSGKIDNPSTVVDQDIKRQVKSVFGEIYIPIIGDDNMIPGVQHLDVSISGRYDKYDDVGSSSNPKIAVTWNPVDDLTVRSTWGTSFHAPALADLAAPLTYELFLPISPLRASDSPFVPDFFKPSFILGGASEGIKPETAETMSFGTDWYATDSMKVSLTYWSIKYEDRLDQNAGFFFGPAYYDEEVNNDYYILNPASAEDVIAKFGDYPAQGFDSLASMFTIFGSPYVVSDQRKANMGAYEIDGLDYSLQYFQDIDLGELEFTLSGTYVLNRDKENVKGAGFNDTLALGDFNSAISAFNSVATLGLRRDDWFFSGTIYYRGSADVAEEHIDSFTTLSLFASYDFSMDTQVTFNIDNVTDEDPPFRNIDEGVAYKSMGRYMSVGFRTRF</sequence>
<gene>
    <name evidence="13" type="ORF">OIK42_20030</name>
</gene>
<evidence type="ECO:0000256" key="2">
    <source>
        <dbReference type="ARBA" id="ARBA00022448"/>
    </source>
</evidence>
<evidence type="ECO:0000313" key="13">
    <source>
        <dbReference type="EMBL" id="MDC8833051.1"/>
    </source>
</evidence>
<evidence type="ECO:0000256" key="10">
    <source>
        <dbReference type="SAM" id="SignalP"/>
    </source>
</evidence>
<comment type="caution">
    <text evidence="13">The sequence shown here is derived from an EMBL/GenBank/DDBJ whole genome shotgun (WGS) entry which is preliminary data.</text>
</comment>
<keyword evidence="3 8" id="KW-1134">Transmembrane beta strand</keyword>
<evidence type="ECO:0000256" key="6">
    <source>
        <dbReference type="ARBA" id="ARBA00023136"/>
    </source>
</evidence>
<evidence type="ECO:0000256" key="9">
    <source>
        <dbReference type="RuleBase" id="RU003357"/>
    </source>
</evidence>
<feature type="domain" description="TonB-dependent receptor-like beta-barrel" evidence="11">
    <location>
        <begin position="318"/>
        <end position="838"/>
    </location>
</feature>
<evidence type="ECO:0000259" key="12">
    <source>
        <dbReference type="Pfam" id="PF07715"/>
    </source>
</evidence>
<feature type="chain" id="PRO_5046666245" evidence="10">
    <location>
        <begin position="25"/>
        <end position="869"/>
    </location>
</feature>
<dbReference type="PANTHER" id="PTHR47234:SF2">
    <property type="entry name" value="TONB-DEPENDENT RECEPTOR"/>
    <property type="match status" value="1"/>
</dbReference>
<feature type="signal peptide" evidence="10">
    <location>
        <begin position="1"/>
        <end position="24"/>
    </location>
</feature>
<dbReference type="InterPro" id="IPR036942">
    <property type="entry name" value="Beta-barrel_TonB_sf"/>
</dbReference>
<evidence type="ECO:0000256" key="3">
    <source>
        <dbReference type="ARBA" id="ARBA00022452"/>
    </source>
</evidence>
<accession>A0ABT5L8V1</accession>
<dbReference type="PROSITE" id="PS52016">
    <property type="entry name" value="TONB_DEPENDENT_REC_3"/>
    <property type="match status" value="1"/>
</dbReference>
<evidence type="ECO:0000256" key="8">
    <source>
        <dbReference type="PROSITE-ProRule" id="PRU01360"/>
    </source>
</evidence>
<dbReference type="RefSeq" id="WP_273642971.1">
    <property type="nucleotide sequence ID" value="NZ_JAQQXP010000005.1"/>
</dbReference>
<dbReference type="EMBL" id="JAQQXP010000005">
    <property type="protein sequence ID" value="MDC8833051.1"/>
    <property type="molecule type" value="Genomic_DNA"/>
</dbReference>
<keyword evidence="10" id="KW-0732">Signal</keyword>
<dbReference type="InterPro" id="IPR000531">
    <property type="entry name" value="Beta-barrel_TonB"/>
</dbReference>
<keyword evidence="7 8" id="KW-0998">Cell outer membrane</keyword>
<keyword evidence="14" id="KW-1185">Reference proteome</keyword>
<feature type="domain" description="TonB-dependent receptor plug" evidence="12">
    <location>
        <begin position="54"/>
        <end position="164"/>
    </location>
</feature>
<evidence type="ECO:0000256" key="7">
    <source>
        <dbReference type="ARBA" id="ARBA00023237"/>
    </source>
</evidence>
<comment type="subcellular location">
    <subcellularLocation>
        <location evidence="1 8">Cell outer membrane</location>
        <topology evidence="1 8">Multi-pass membrane protein</topology>
    </subcellularLocation>
</comment>
<dbReference type="InterPro" id="IPR039426">
    <property type="entry name" value="TonB-dep_rcpt-like"/>
</dbReference>
<dbReference type="InterPro" id="IPR012910">
    <property type="entry name" value="Plug_dom"/>
</dbReference>
<proteinExistence type="inferred from homology"/>
<keyword evidence="5 9" id="KW-0798">TonB box</keyword>
<organism evidence="13 14">
    <name type="scientific">Alteromonas gilva</name>
    <dbReference type="NCBI Taxonomy" id="2987522"/>
    <lineage>
        <taxon>Bacteria</taxon>
        <taxon>Pseudomonadati</taxon>
        <taxon>Pseudomonadota</taxon>
        <taxon>Gammaproteobacteria</taxon>
        <taxon>Alteromonadales</taxon>
        <taxon>Alteromonadaceae</taxon>
        <taxon>Alteromonas/Salinimonas group</taxon>
        <taxon>Alteromonas</taxon>
    </lineage>
</organism>
<keyword evidence="4 8" id="KW-0812">Transmembrane</keyword>